<dbReference type="CDD" id="cd00086">
    <property type="entry name" value="homeodomain"/>
    <property type="match status" value="1"/>
</dbReference>
<dbReference type="Gene3D" id="1.10.10.60">
    <property type="entry name" value="Homeodomain-like"/>
    <property type="match status" value="1"/>
</dbReference>
<feature type="region of interest" description="Disordered" evidence="3">
    <location>
        <begin position="122"/>
        <end position="141"/>
    </location>
</feature>
<evidence type="ECO:0000256" key="3">
    <source>
        <dbReference type="SAM" id="MobiDB-lite"/>
    </source>
</evidence>
<dbReference type="PROSITE" id="PS50071">
    <property type="entry name" value="HOMEOBOX_2"/>
    <property type="match status" value="1"/>
</dbReference>
<dbReference type="EMBL" id="OU963913">
    <property type="protein sequence ID" value="CAH0402299.1"/>
    <property type="molecule type" value="Genomic_DNA"/>
</dbReference>
<keyword evidence="2" id="KW-0238">DNA-binding</keyword>
<evidence type="ECO:0000256" key="2">
    <source>
        <dbReference type="PROSITE-ProRule" id="PRU00108"/>
    </source>
</evidence>
<keyword evidence="6" id="KW-1185">Reference proteome</keyword>
<feature type="domain" description="Homeobox" evidence="4">
    <location>
        <begin position="98"/>
        <end position="112"/>
    </location>
</feature>
<organism evidence="5 6">
    <name type="scientific">Chilo suppressalis</name>
    <name type="common">Asiatic rice borer moth</name>
    <dbReference type="NCBI Taxonomy" id="168631"/>
    <lineage>
        <taxon>Eukaryota</taxon>
        <taxon>Metazoa</taxon>
        <taxon>Ecdysozoa</taxon>
        <taxon>Arthropoda</taxon>
        <taxon>Hexapoda</taxon>
        <taxon>Insecta</taxon>
        <taxon>Pterygota</taxon>
        <taxon>Neoptera</taxon>
        <taxon>Endopterygota</taxon>
        <taxon>Lepidoptera</taxon>
        <taxon>Glossata</taxon>
        <taxon>Ditrysia</taxon>
        <taxon>Pyraloidea</taxon>
        <taxon>Crambidae</taxon>
        <taxon>Crambinae</taxon>
        <taxon>Chilo</taxon>
    </lineage>
</organism>
<keyword evidence="2" id="KW-0539">Nucleus</keyword>
<accession>A0ABN8B8B7</accession>
<comment type="subcellular location">
    <subcellularLocation>
        <location evidence="1 2">Nucleus</location>
    </subcellularLocation>
</comment>
<evidence type="ECO:0000313" key="6">
    <source>
        <dbReference type="Proteomes" id="UP001153292"/>
    </source>
</evidence>
<dbReference type="InterPro" id="IPR009057">
    <property type="entry name" value="Homeodomain-like_sf"/>
</dbReference>
<gene>
    <name evidence="5" type="ORF">CHILSU_LOCUS5543</name>
</gene>
<keyword evidence="2" id="KW-0371">Homeobox</keyword>
<evidence type="ECO:0000256" key="1">
    <source>
        <dbReference type="ARBA" id="ARBA00004123"/>
    </source>
</evidence>
<sequence>MRVSTSPVAVIGRRNLGRQNGGLPLVGRRRCGNLAALQAGVAWNKYKNHDKNVENRSYYIDIIYATSHAKLPHPVQQFFKFTYPIHKSIRSAFISLGVKIWFQNRRTKWKKKDNITNAEVAEFKQQNKPAAEEKKEEPTKEDPLALDIFSLKKLKKREEEEDQVQPKREAGVKSYSEAKELVEDRGTNLSPHHTTAQQRRLHRTAHDLANLRNDRSGFEFSVFLKASRYEVVGSTPSRKPLINE</sequence>
<dbReference type="SUPFAM" id="SSF46689">
    <property type="entry name" value="Homeodomain-like"/>
    <property type="match status" value="1"/>
</dbReference>
<reference evidence="5" key="1">
    <citation type="submission" date="2021-12" db="EMBL/GenBank/DDBJ databases">
        <authorList>
            <person name="King R."/>
        </authorList>
    </citation>
    <scope>NUCLEOTIDE SEQUENCE</scope>
</reference>
<evidence type="ECO:0000313" key="5">
    <source>
        <dbReference type="EMBL" id="CAH0402299.1"/>
    </source>
</evidence>
<name>A0ABN8B8B7_CHISP</name>
<dbReference type="InterPro" id="IPR001356">
    <property type="entry name" value="HD"/>
</dbReference>
<feature type="DNA-binding region" description="Homeobox" evidence="2">
    <location>
        <begin position="100"/>
        <end position="113"/>
    </location>
</feature>
<protein>
    <recommendedName>
        <fullName evidence="4">Homeobox domain-containing protein</fullName>
    </recommendedName>
</protein>
<feature type="compositionally biased region" description="Basic and acidic residues" evidence="3">
    <location>
        <begin position="130"/>
        <end position="141"/>
    </location>
</feature>
<proteinExistence type="predicted"/>
<evidence type="ECO:0000259" key="4">
    <source>
        <dbReference type="PROSITE" id="PS50071"/>
    </source>
</evidence>
<dbReference type="Proteomes" id="UP001153292">
    <property type="component" value="Chromosome 20"/>
</dbReference>